<dbReference type="Proteomes" id="UP000229401">
    <property type="component" value="Unassembled WGS sequence"/>
</dbReference>
<feature type="transmembrane region" description="Helical" evidence="1">
    <location>
        <begin position="102"/>
        <end position="119"/>
    </location>
</feature>
<feature type="transmembrane region" description="Helical" evidence="1">
    <location>
        <begin position="445"/>
        <end position="464"/>
    </location>
</feature>
<name>A0A2M7QGP9_9BACT</name>
<feature type="transmembrane region" description="Helical" evidence="1">
    <location>
        <begin position="7"/>
        <end position="26"/>
    </location>
</feature>
<dbReference type="EMBL" id="PFLI01000195">
    <property type="protein sequence ID" value="PIY71504.1"/>
    <property type="molecule type" value="Genomic_DNA"/>
</dbReference>
<evidence type="ECO:0000256" key="1">
    <source>
        <dbReference type="SAM" id="Phobius"/>
    </source>
</evidence>
<keyword evidence="1" id="KW-1133">Transmembrane helix</keyword>
<reference evidence="3" key="1">
    <citation type="submission" date="2017-09" db="EMBL/GenBank/DDBJ databases">
        <title>Depth-based differentiation of microbial function through sediment-hosted aquifers and enrichment of novel symbionts in the deep terrestrial subsurface.</title>
        <authorList>
            <person name="Probst A.J."/>
            <person name="Ladd B."/>
            <person name="Jarett J.K."/>
            <person name="Geller-Mcgrath D.E."/>
            <person name="Sieber C.M.K."/>
            <person name="Emerson J.B."/>
            <person name="Anantharaman K."/>
            <person name="Thomas B.C."/>
            <person name="Malmstrom R."/>
            <person name="Stieglmeier M."/>
            <person name="Klingl A."/>
            <person name="Woyke T."/>
            <person name="Ryan C.M."/>
            <person name="Banfield J.F."/>
        </authorList>
    </citation>
    <scope>NUCLEOTIDE SEQUENCE [LARGE SCALE GENOMIC DNA]</scope>
</reference>
<evidence type="ECO:0000313" key="2">
    <source>
        <dbReference type="EMBL" id="PIY71504.1"/>
    </source>
</evidence>
<accession>A0A2M7QGP9</accession>
<comment type="caution">
    <text evidence="2">The sequence shown here is derived from an EMBL/GenBank/DDBJ whole genome shotgun (WGS) entry which is preliminary data.</text>
</comment>
<feature type="transmembrane region" description="Helical" evidence="1">
    <location>
        <begin position="362"/>
        <end position="383"/>
    </location>
</feature>
<feature type="transmembrane region" description="Helical" evidence="1">
    <location>
        <begin position="76"/>
        <end position="95"/>
    </location>
</feature>
<dbReference type="AlphaFoldDB" id="A0A2M7QGP9"/>
<feature type="transmembrane region" description="Helical" evidence="1">
    <location>
        <begin position="139"/>
        <end position="162"/>
    </location>
</feature>
<proteinExistence type="predicted"/>
<feature type="transmembrane region" description="Helical" evidence="1">
    <location>
        <begin position="171"/>
        <end position="190"/>
    </location>
</feature>
<sequence>MFKKISLIVGIVIILFFWKETILHIGTQSHDWYDGSFIIWSIQTNINHFKNLQFDKLYETNAMYPFAQSLSFTDHLYIPSLIALFISFFSSNPIFQFNVLWILNHITVFLTFYLLTGRFSKNHWARIITAFYTSFGPYFFLQFGHLQMVFLWPLFLSLYFLLDPCKKKKSMILSGVFLGVQFLTGTYLGILGLTMVGLYYVSQLILLFCSRDYKHKRNHSMDSCLPLQGKRGNDIVHLLKEFSIIFVSFLIISSPSIYGYLLLNQTYHPQRPQSEFVTYSAHITDYLFPLPPRSTFLYQKLSFWTNLNKHYLGEHASFVGLVPLGIIIFVILNLFQDLKKRKMLKKFQHDNMSSMLNKQSILSGRLLFIWIGLLAIFGFIFSLGPRMNWNGTYLVTPLPYWLVMKLFPPIAIMRAVARWYFLVVFATSIIMIIGIDSLMLRFKKFSSIIIGALLVLLFLEFYSLPLSVSSKNWKSDSYLFLQKLCKQNPKPILEYPFEYRDKATDIGKYLSLKTNSLMSSTLHNCPTLSGFSSFEPPLFKKWQEDFDTNGITNTNLKILKENKFGFVKINLDALSKEEKLNPQSVIHTTDLKELFRDLNSIIYEIIN</sequence>
<feature type="transmembrane region" description="Helical" evidence="1">
    <location>
        <begin position="389"/>
        <end position="407"/>
    </location>
</feature>
<organism evidence="2 3">
    <name type="scientific">Candidatus Roizmanbacteria bacterium CG_4_10_14_0_8_um_filter_33_9</name>
    <dbReference type="NCBI Taxonomy" id="1974826"/>
    <lineage>
        <taxon>Bacteria</taxon>
        <taxon>Candidatus Roizmaniibacteriota</taxon>
    </lineage>
</organism>
<evidence type="ECO:0000313" key="3">
    <source>
        <dbReference type="Proteomes" id="UP000229401"/>
    </source>
</evidence>
<gene>
    <name evidence="2" type="ORF">COY87_05825</name>
</gene>
<feature type="transmembrane region" description="Helical" evidence="1">
    <location>
        <begin position="316"/>
        <end position="335"/>
    </location>
</feature>
<keyword evidence="1" id="KW-0812">Transmembrane</keyword>
<protein>
    <recommendedName>
        <fullName evidence="4">Glycosyltransferase RgtA/B/C/D-like domain-containing protein</fullName>
    </recommendedName>
</protein>
<evidence type="ECO:0008006" key="4">
    <source>
        <dbReference type="Google" id="ProtNLM"/>
    </source>
</evidence>
<feature type="transmembrane region" description="Helical" evidence="1">
    <location>
        <begin position="242"/>
        <end position="263"/>
    </location>
</feature>
<keyword evidence="1" id="KW-0472">Membrane</keyword>
<feature type="transmembrane region" description="Helical" evidence="1">
    <location>
        <begin position="419"/>
        <end position="439"/>
    </location>
</feature>